<evidence type="ECO:0000259" key="1">
    <source>
        <dbReference type="Pfam" id="PF00534"/>
    </source>
</evidence>
<dbReference type="PANTHER" id="PTHR12526">
    <property type="entry name" value="GLYCOSYLTRANSFERASE"/>
    <property type="match status" value="1"/>
</dbReference>
<proteinExistence type="predicted"/>
<dbReference type="OrthoDB" id="7560678at2"/>
<dbReference type="Pfam" id="PF00534">
    <property type="entry name" value="Glycos_transf_1"/>
    <property type="match status" value="1"/>
</dbReference>
<dbReference type="Proteomes" id="UP000253676">
    <property type="component" value="Unassembled WGS sequence"/>
</dbReference>
<dbReference type="PANTHER" id="PTHR12526:SF630">
    <property type="entry name" value="GLYCOSYLTRANSFERASE"/>
    <property type="match status" value="1"/>
</dbReference>
<dbReference type="AlphaFoldDB" id="A0A366B005"/>
<dbReference type="InterPro" id="IPR001296">
    <property type="entry name" value="Glyco_trans_1"/>
</dbReference>
<accession>A0A366B005</accession>
<dbReference type="InterPro" id="IPR028098">
    <property type="entry name" value="Glyco_trans_4-like_N"/>
</dbReference>
<dbReference type="RefSeq" id="WP_113636640.1">
    <property type="nucleotide sequence ID" value="NZ_QNUX01000012.1"/>
</dbReference>
<protein>
    <submittedName>
        <fullName evidence="3">Glycosyltransferase</fullName>
    </submittedName>
</protein>
<reference evidence="3 4" key="1">
    <citation type="submission" date="2018-07" db="EMBL/GenBank/DDBJ databases">
        <title>Complete genome sequence of Flavobacterium psychrolimnae LMG 22018.</title>
        <authorList>
            <person name="Kim D.-U."/>
        </authorList>
    </citation>
    <scope>NUCLEOTIDE SEQUENCE [LARGE SCALE GENOMIC DNA]</scope>
    <source>
        <strain evidence="3 4">LMG 22018</strain>
    </source>
</reference>
<dbReference type="Pfam" id="PF13439">
    <property type="entry name" value="Glyco_transf_4"/>
    <property type="match status" value="1"/>
</dbReference>
<feature type="domain" description="Glycosyltransferase subfamily 4-like N-terminal" evidence="2">
    <location>
        <begin position="13"/>
        <end position="176"/>
    </location>
</feature>
<dbReference type="EMBL" id="QNUX01000012">
    <property type="protein sequence ID" value="RBN49497.1"/>
    <property type="molecule type" value="Genomic_DNA"/>
</dbReference>
<name>A0A366B005_9FLAO</name>
<keyword evidence="3" id="KW-0808">Transferase</keyword>
<dbReference type="GO" id="GO:0016757">
    <property type="term" value="F:glycosyltransferase activity"/>
    <property type="evidence" value="ECO:0007669"/>
    <property type="project" value="InterPro"/>
</dbReference>
<evidence type="ECO:0000313" key="4">
    <source>
        <dbReference type="Proteomes" id="UP000253676"/>
    </source>
</evidence>
<evidence type="ECO:0000313" key="3">
    <source>
        <dbReference type="EMBL" id="RBN49497.1"/>
    </source>
</evidence>
<feature type="domain" description="Glycosyl transferase family 1" evidence="1">
    <location>
        <begin position="194"/>
        <end position="337"/>
    </location>
</feature>
<evidence type="ECO:0000259" key="2">
    <source>
        <dbReference type="Pfam" id="PF13439"/>
    </source>
</evidence>
<organism evidence="3 4">
    <name type="scientific">Flavobacterium psychrolimnae</name>
    <dbReference type="NCBI Taxonomy" id="249351"/>
    <lineage>
        <taxon>Bacteria</taxon>
        <taxon>Pseudomonadati</taxon>
        <taxon>Bacteroidota</taxon>
        <taxon>Flavobacteriia</taxon>
        <taxon>Flavobacteriales</taxon>
        <taxon>Flavobacteriaceae</taxon>
        <taxon>Flavobacterium</taxon>
    </lineage>
</organism>
<comment type="caution">
    <text evidence="3">The sequence shown here is derived from an EMBL/GenBank/DDBJ whole genome shotgun (WGS) entry which is preliminary data.</text>
</comment>
<dbReference type="SUPFAM" id="SSF53756">
    <property type="entry name" value="UDP-Glycosyltransferase/glycogen phosphorylase"/>
    <property type="match status" value="1"/>
</dbReference>
<sequence>MKILQIINSLGTGGAEKLLLDTIPLYRKAGIDMDVLVFWNNNHQFIKALKALDCCKVIVLKESDNYKDIYALSHIWKLRPYLKQYDVVHVHLFPAQYYTVVAKILGGSDCKLIFTEHSVSNRRIEGSFLYRFFDRLIYRKFSVVVAITIQVADIVRNHTLINKNKIKVILNGVSIEKIKDSKPYFKTVFFETDSTNDKLIIQVSSFREPKDHATLLKALKLLPSEVKLILVGDGVLKKECEELTEALGLQGRVLFLGQRMDIPQLLKTADIVVLSSKYEGLSLSSIEGMASGKPFVASDVPGLSDIVAGVGVLFECGNAKELATRIERLLDDKMYYDSVVRACQEKSKQYDIQVMIQKHIDLYKIVALQ</sequence>
<keyword evidence="4" id="KW-1185">Reference proteome</keyword>
<gene>
    <name evidence="3" type="ORF">DR980_12455</name>
</gene>
<dbReference type="Gene3D" id="3.40.50.2000">
    <property type="entry name" value="Glycogen Phosphorylase B"/>
    <property type="match status" value="2"/>
</dbReference>